<dbReference type="GO" id="GO:0036199">
    <property type="term" value="F:cholest-4-en-3-one 26-monooxygenase activity"/>
    <property type="evidence" value="ECO:0007669"/>
    <property type="project" value="TreeGrafter"/>
</dbReference>
<evidence type="ECO:0000256" key="8">
    <source>
        <dbReference type="RuleBase" id="RU000461"/>
    </source>
</evidence>
<dbReference type="PANTHER" id="PTHR46696">
    <property type="entry name" value="P450, PUTATIVE (EUROFUNG)-RELATED"/>
    <property type="match status" value="1"/>
</dbReference>
<evidence type="ECO:0000256" key="1">
    <source>
        <dbReference type="ARBA" id="ARBA00001971"/>
    </source>
</evidence>
<keyword evidence="4 8" id="KW-0479">Metal-binding</keyword>
<evidence type="ECO:0000256" key="3">
    <source>
        <dbReference type="ARBA" id="ARBA00022617"/>
    </source>
</evidence>
<dbReference type="EMBL" id="MZZM01000024">
    <property type="protein sequence ID" value="ORJ58505.1"/>
    <property type="molecule type" value="Genomic_DNA"/>
</dbReference>
<evidence type="ECO:0000313" key="10">
    <source>
        <dbReference type="Proteomes" id="UP000193040"/>
    </source>
</evidence>
<evidence type="ECO:0000256" key="7">
    <source>
        <dbReference type="ARBA" id="ARBA00023033"/>
    </source>
</evidence>
<dbReference type="PANTHER" id="PTHR46696:SF4">
    <property type="entry name" value="BIOTIN BIOSYNTHESIS CYTOCHROME P450"/>
    <property type="match status" value="1"/>
</dbReference>
<keyword evidence="3 8" id="KW-0349">Heme</keyword>
<comment type="caution">
    <text evidence="9">The sequence shown here is derived from an EMBL/GenBank/DDBJ whole genome shotgun (WGS) entry which is preliminary data.</text>
</comment>
<dbReference type="InterPro" id="IPR002397">
    <property type="entry name" value="Cyt_P450_B"/>
</dbReference>
<name>A0A1X0XZZ2_MYCSI</name>
<keyword evidence="5 8" id="KW-0560">Oxidoreductase</keyword>
<dbReference type="GO" id="GO:0020037">
    <property type="term" value="F:heme binding"/>
    <property type="evidence" value="ECO:0007669"/>
    <property type="project" value="InterPro"/>
</dbReference>
<sequence length="426" mass="46115">MSTLQIGVDVGLSRSEAEVVTSVEAVTQAGAFFGADALQDPYPLYERMRAAGQVHRIADSGFYAVCGWDAVNDVIGRPEDFSSNLTATMTYTAEGTVKAFEMDVLDGPTHVLATADDPAHAVHRKLLVRHLAARRIRAIEQFAAETADRLWNDGLCNGHIEWMDAVANTLPMMVVAELIGVPVTDTAQLVRWGYAATQMLEGLIDEEQLASAGISVMELSGYINAQFDSAAADPQDNLLGELATACAVGDVDAFTAQAIMLILFAAGGESTASLLGSAAWILAQRPDIQRQVRENPSLLPAFIEETLRFEPPFRGHYRHVRHDTTLAGVTLPAGSRLLLLWGAANRDPAHFERPGEFLLDRAETKGHISFGKGAHFCVGAALARLEATIVLRLLLDRTTSIEPSGVGPWLPSLLVRRLQRLELAVR</sequence>
<dbReference type="Pfam" id="PF00067">
    <property type="entry name" value="p450"/>
    <property type="match status" value="1"/>
</dbReference>
<dbReference type="InterPro" id="IPR001128">
    <property type="entry name" value="Cyt_P450"/>
</dbReference>
<proteinExistence type="inferred from homology"/>
<dbReference type="GO" id="GO:0005506">
    <property type="term" value="F:iron ion binding"/>
    <property type="evidence" value="ECO:0007669"/>
    <property type="project" value="InterPro"/>
</dbReference>
<dbReference type="AlphaFoldDB" id="A0A1X0XZZ2"/>
<dbReference type="Gene3D" id="1.10.630.10">
    <property type="entry name" value="Cytochrome P450"/>
    <property type="match status" value="1"/>
</dbReference>
<dbReference type="GO" id="GO:0008395">
    <property type="term" value="F:steroid hydroxylase activity"/>
    <property type="evidence" value="ECO:0007669"/>
    <property type="project" value="TreeGrafter"/>
</dbReference>
<keyword evidence="10" id="KW-1185">Reference proteome</keyword>
<comment type="similarity">
    <text evidence="2 8">Belongs to the cytochrome P450 family.</text>
</comment>
<dbReference type="STRING" id="1784.VC42_00950"/>
<dbReference type="InterPro" id="IPR017972">
    <property type="entry name" value="Cyt_P450_CS"/>
</dbReference>
<evidence type="ECO:0000256" key="5">
    <source>
        <dbReference type="ARBA" id="ARBA00023002"/>
    </source>
</evidence>
<evidence type="ECO:0000256" key="4">
    <source>
        <dbReference type="ARBA" id="ARBA00022723"/>
    </source>
</evidence>
<gene>
    <name evidence="9" type="ORF">B5M45_18600</name>
</gene>
<keyword evidence="7 8" id="KW-0503">Monooxygenase</keyword>
<reference evidence="9 10" key="1">
    <citation type="submission" date="2017-03" db="EMBL/GenBank/DDBJ databases">
        <title>Genomic insights into Mycobacterium simiae human colonization.</title>
        <authorList>
            <person name="Steffani J.L."/>
            <person name="Brunck M.E."/>
            <person name="Cruz E."/>
            <person name="Montiel R."/>
            <person name="Barona F."/>
        </authorList>
    </citation>
    <scope>NUCLEOTIDE SEQUENCE [LARGE SCALE GENOMIC DNA]</scope>
    <source>
        <strain evidence="9 10">MsiGto</strain>
    </source>
</reference>
<dbReference type="GO" id="GO:0006707">
    <property type="term" value="P:cholesterol catabolic process"/>
    <property type="evidence" value="ECO:0007669"/>
    <property type="project" value="TreeGrafter"/>
</dbReference>
<keyword evidence="6 8" id="KW-0408">Iron</keyword>
<organism evidence="9 10">
    <name type="scientific">Mycobacterium simiae</name>
    <name type="common">Mycobacterium habana</name>
    <dbReference type="NCBI Taxonomy" id="1784"/>
    <lineage>
        <taxon>Bacteria</taxon>
        <taxon>Bacillati</taxon>
        <taxon>Actinomycetota</taxon>
        <taxon>Actinomycetes</taxon>
        <taxon>Mycobacteriales</taxon>
        <taxon>Mycobacteriaceae</taxon>
        <taxon>Mycobacterium</taxon>
        <taxon>Mycobacterium simiae complex</taxon>
    </lineage>
</organism>
<protein>
    <submittedName>
        <fullName evidence="9">Cytochrome</fullName>
    </submittedName>
</protein>
<dbReference type="PRINTS" id="PR00385">
    <property type="entry name" value="P450"/>
</dbReference>
<dbReference type="InterPro" id="IPR036396">
    <property type="entry name" value="Cyt_P450_sf"/>
</dbReference>
<dbReference type="PROSITE" id="PS00086">
    <property type="entry name" value="CYTOCHROME_P450"/>
    <property type="match status" value="1"/>
</dbReference>
<evidence type="ECO:0000313" key="9">
    <source>
        <dbReference type="EMBL" id="ORJ58505.1"/>
    </source>
</evidence>
<dbReference type="SUPFAM" id="SSF48264">
    <property type="entry name" value="Cytochrome P450"/>
    <property type="match status" value="1"/>
</dbReference>
<evidence type="ECO:0000256" key="6">
    <source>
        <dbReference type="ARBA" id="ARBA00023004"/>
    </source>
</evidence>
<dbReference type="Proteomes" id="UP000193040">
    <property type="component" value="Unassembled WGS sequence"/>
</dbReference>
<dbReference type="PRINTS" id="PR00359">
    <property type="entry name" value="BP450"/>
</dbReference>
<accession>A0A1X0XZZ2</accession>
<comment type="cofactor">
    <cofactor evidence="1">
        <name>heme</name>
        <dbReference type="ChEBI" id="CHEBI:30413"/>
    </cofactor>
</comment>
<evidence type="ECO:0000256" key="2">
    <source>
        <dbReference type="ARBA" id="ARBA00010617"/>
    </source>
</evidence>